<evidence type="ECO:0000313" key="2">
    <source>
        <dbReference type="Proteomes" id="UP001597045"/>
    </source>
</evidence>
<accession>A0ABW3MGJ6</accession>
<dbReference type="Proteomes" id="UP001597045">
    <property type="component" value="Unassembled WGS sequence"/>
</dbReference>
<comment type="caution">
    <text evidence="1">The sequence shown here is derived from an EMBL/GenBank/DDBJ whole genome shotgun (WGS) entry which is preliminary data.</text>
</comment>
<gene>
    <name evidence="1" type="ORF">ACFQ1S_30000</name>
</gene>
<dbReference type="EMBL" id="JBHTIS010002196">
    <property type="protein sequence ID" value="MFD1049466.1"/>
    <property type="molecule type" value="Genomic_DNA"/>
</dbReference>
<evidence type="ECO:0000313" key="1">
    <source>
        <dbReference type="EMBL" id="MFD1049466.1"/>
    </source>
</evidence>
<proteinExistence type="predicted"/>
<reference evidence="2" key="1">
    <citation type="journal article" date="2019" name="Int. J. Syst. Evol. Microbiol.">
        <title>The Global Catalogue of Microorganisms (GCM) 10K type strain sequencing project: providing services to taxonomists for standard genome sequencing and annotation.</title>
        <authorList>
            <consortium name="The Broad Institute Genomics Platform"/>
            <consortium name="The Broad Institute Genome Sequencing Center for Infectious Disease"/>
            <person name="Wu L."/>
            <person name="Ma J."/>
        </authorList>
    </citation>
    <scope>NUCLEOTIDE SEQUENCE [LARGE SCALE GENOMIC DNA]</scope>
    <source>
        <strain evidence="2">JCM 31486</strain>
    </source>
</reference>
<name>A0ABW3MGJ6_9PSEU</name>
<protein>
    <submittedName>
        <fullName evidence="1">Uncharacterized protein</fullName>
    </submittedName>
</protein>
<organism evidence="1 2">
    <name type="scientific">Kibdelosporangium lantanae</name>
    <dbReference type="NCBI Taxonomy" id="1497396"/>
    <lineage>
        <taxon>Bacteria</taxon>
        <taxon>Bacillati</taxon>
        <taxon>Actinomycetota</taxon>
        <taxon>Actinomycetes</taxon>
        <taxon>Pseudonocardiales</taxon>
        <taxon>Pseudonocardiaceae</taxon>
        <taxon>Kibdelosporangium</taxon>
    </lineage>
</organism>
<keyword evidence="2" id="KW-1185">Reference proteome</keyword>
<feature type="non-terminal residue" evidence="1">
    <location>
        <position position="1"/>
    </location>
</feature>
<sequence>LSSARTGSSRSETLRTYSRISGATVGVLCLLVVPWDAMDNAAYTALAAAATQNGLSRDVLAACGAMRTADGPNDTS</sequence>